<reference evidence="6" key="1">
    <citation type="submission" date="2022-07" db="EMBL/GenBank/DDBJ databases">
        <authorList>
            <person name="Macas J."/>
            <person name="Novak P."/>
            <person name="Neumann P."/>
        </authorList>
    </citation>
    <scope>NUCLEOTIDE SEQUENCE</scope>
</reference>
<dbReference type="Pfam" id="PF02902">
    <property type="entry name" value="Peptidase_C48"/>
    <property type="match status" value="1"/>
</dbReference>
<dbReference type="OrthoDB" id="5065855at2759"/>
<comment type="similarity">
    <text evidence="1">Belongs to the peptidase C48 family.</text>
</comment>
<keyword evidence="2" id="KW-0645">Protease</keyword>
<gene>
    <name evidence="6" type="ORF">CEURO_LOCUS4725</name>
</gene>
<dbReference type="InterPro" id="IPR044613">
    <property type="entry name" value="Nep1/2-like"/>
</dbReference>
<dbReference type="PANTHER" id="PTHR46468">
    <property type="entry name" value="SENTRIN-SPECIFIC PROTEASE 8"/>
    <property type="match status" value="1"/>
</dbReference>
<dbReference type="Proteomes" id="UP001152484">
    <property type="component" value="Unassembled WGS sequence"/>
</dbReference>
<keyword evidence="4" id="KW-0788">Thiol protease</keyword>
<comment type="caution">
    <text evidence="6">The sequence shown here is derived from an EMBL/GenBank/DDBJ whole genome shotgun (WGS) entry which is preliminary data.</text>
</comment>
<evidence type="ECO:0000256" key="1">
    <source>
        <dbReference type="ARBA" id="ARBA00005234"/>
    </source>
</evidence>
<dbReference type="GO" id="GO:0019784">
    <property type="term" value="F:deNEDDylase activity"/>
    <property type="evidence" value="ECO:0007669"/>
    <property type="project" value="InterPro"/>
</dbReference>
<feature type="domain" description="Ubiquitin-like protease family profile" evidence="5">
    <location>
        <begin position="88"/>
        <end position="127"/>
    </location>
</feature>
<keyword evidence="7" id="KW-1185">Reference proteome</keyword>
<dbReference type="GO" id="GO:0000338">
    <property type="term" value="P:protein deneddylation"/>
    <property type="evidence" value="ECO:0007669"/>
    <property type="project" value="TreeGrafter"/>
</dbReference>
<dbReference type="InterPro" id="IPR003653">
    <property type="entry name" value="Peptidase_C48_C"/>
</dbReference>
<evidence type="ECO:0000256" key="2">
    <source>
        <dbReference type="ARBA" id="ARBA00022670"/>
    </source>
</evidence>
<evidence type="ECO:0000313" key="7">
    <source>
        <dbReference type="Proteomes" id="UP001152484"/>
    </source>
</evidence>
<proteinExistence type="inferred from homology"/>
<dbReference type="InterPro" id="IPR038765">
    <property type="entry name" value="Papain-like_cys_pep_sf"/>
</dbReference>
<dbReference type="AlphaFoldDB" id="A0A9P0YRZ5"/>
<dbReference type="EMBL" id="CAMAPE010000008">
    <property type="protein sequence ID" value="CAH9073244.1"/>
    <property type="molecule type" value="Genomic_DNA"/>
</dbReference>
<organism evidence="6 7">
    <name type="scientific">Cuscuta europaea</name>
    <name type="common">European dodder</name>
    <dbReference type="NCBI Taxonomy" id="41803"/>
    <lineage>
        <taxon>Eukaryota</taxon>
        <taxon>Viridiplantae</taxon>
        <taxon>Streptophyta</taxon>
        <taxon>Embryophyta</taxon>
        <taxon>Tracheophyta</taxon>
        <taxon>Spermatophyta</taxon>
        <taxon>Magnoliopsida</taxon>
        <taxon>eudicotyledons</taxon>
        <taxon>Gunneridae</taxon>
        <taxon>Pentapetalae</taxon>
        <taxon>asterids</taxon>
        <taxon>lamiids</taxon>
        <taxon>Solanales</taxon>
        <taxon>Convolvulaceae</taxon>
        <taxon>Cuscuteae</taxon>
        <taxon>Cuscuta</taxon>
        <taxon>Cuscuta subgen. Cuscuta</taxon>
    </lineage>
</organism>
<dbReference type="GO" id="GO:0008234">
    <property type="term" value="F:cysteine-type peptidase activity"/>
    <property type="evidence" value="ECO:0007669"/>
    <property type="project" value="UniProtKB-KW"/>
</dbReference>
<accession>A0A9P0YRZ5</accession>
<evidence type="ECO:0000256" key="4">
    <source>
        <dbReference type="ARBA" id="ARBA00022807"/>
    </source>
</evidence>
<evidence type="ECO:0000256" key="3">
    <source>
        <dbReference type="ARBA" id="ARBA00022801"/>
    </source>
</evidence>
<name>A0A9P0YRZ5_CUSEU</name>
<sequence length="158" mass="18073">MLTYQTHPIIIQQRRRFKLERENDNCQEALLFHSHPFIAGANHLHALHIYKSLKGFMGPPVATQPPQSMINEEKKPPAPIADAIPEFVEVPSPQQKNGYDCGIYVIAIARAVCQWFSSTRNNNKDVDWISAVQRHVDASVEITMRDEIMKLIQELRDA</sequence>
<dbReference type="SUPFAM" id="SSF54001">
    <property type="entry name" value="Cysteine proteinases"/>
    <property type="match status" value="1"/>
</dbReference>
<protein>
    <recommendedName>
        <fullName evidence="5">Ubiquitin-like protease family profile domain-containing protein</fullName>
    </recommendedName>
</protein>
<keyword evidence="3" id="KW-0378">Hydrolase</keyword>
<dbReference type="PANTHER" id="PTHR46468:SF1">
    <property type="entry name" value="SENTRIN-SPECIFIC PROTEASE 8"/>
    <property type="match status" value="1"/>
</dbReference>
<dbReference type="GO" id="GO:0006508">
    <property type="term" value="P:proteolysis"/>
    <property type="evidence" value="ECO:0007669"/>
    <property type="project" value="UniProtKB-KW"/>
</dbReference>
<dbReference type="Gene3D" id="3.40.395.10">
    <property type="entry name" value="Adenoviral Proteinase, Chain A"/>
    <property type="match status" value="1"/>
</dbReference>
<evidence type="ECO:0000313" key="6">
    <source>
        <dbReference type="EMBL" id="CAH9073244.1"/>
    </source>
</evidence>
<evidence type="ECO:0000259" key="5">
    <source>
        <dbReference type="Pfam" id="PF02902"/>
    </source>
</evidence>